<feature type="domain" description="DUF4923" evidence="2">
    <location>
        <begin position="70"/>
        <end position="224"/>
    </location>
</feature>
<keyword evidence="4" id="KW-1185">Reference proteome</keyword>
<evidence type="ECO:0000256" key="1">
    <source>
        <dbReference type="SAM" id="SignalP"/>
    </source>
</evidence>
<evidence type="ECO:0000259" key="2">
    <source>
        <dbReference type="Pfam" id="PF16270"/>
    </source>
</evidence>
<proteinExistence type="predicted"/>
<gene>
    <name evidence="3" type="ORF">ACU52_08160</name>
</gene>
<dbReference type="Pfam" id="PF16270">
    <property type="entry name" value="DUF4923"/>
    <property type="match status" value="1"/>
</dbReference>
<reference evidence="3 4" key="1">
    <citation type="submission" date="2015-06" db="EMBL/GenBank/DDBJ databases">
        <title>Prevotella sp. 109, sp. nov., a novel member of the family Prevotellaceae isolated from human faeces.</title>
        <authorList>
            <person name="Shkoporov A.N."/>
            <person name="Chaplin A.V."/>
            <person name="Kafarskaia L.I."/>
            <person name="Efimov B.A."/>
        </authorList>
    </citation>
    <scope>NUCLEOTIDE SEQUENCE [LARGE SCALE GENOMIC DNA]</scope>
    <source>
        <strain evidence="3 4">109</strain>
    </source>
</reference>
<comment type="caution">
    <text evidence="3">The sequence shown here is derived from an EMBL/GenBank/DDBJ whole genome shotgun (WGS) entry which is preliminary data.</text>
</comment>
<feature type="signal peptide" evidence="1">
    <location>
        <begin position="1"/>
        <end position="23"/>
    </location>
</feature>
<dbReference type="EMBL" id="LFQU01000014">
    <property type="protein sequence ID" value="KOO68338.1"/>
    <property type="molecule type" value="Genomic_DNA"/>
</dbReference>
<dbReference type="AlphaFoldDB" id="A0A8E1QX91"/>
<evidence type="ECO:0000313" key="3">
    <source>
        <dbReference type="EMBL" id="KOO68338.1"/>
    </source>
</evidence>
<keyword evidence="1" id="KW-0732">Signal</keyword>
<evidence type="ECO:0000313" key="4">
    <source>
        <dbReference type="Proteomes" id="UP000036951"/>
    </source>
</evidence>
<organism evidence="3 4">
    <name type="scientific">Xylanibacter rarus</name>
    <dbReference type="NCBI Taxonomy" id="1676614"/>
    <lineage>
        <taxon>Bacteria</taxon>
        <taxon>Pseudomonadati</taxon>
        <taxon>Bacteroidota</taxon>
        <taxon>Bacteroidia</taxon>
        <taxon>Bacteroidales</taxon>
        <taxon>Prevotellaceae</taxon>
        <taxon>Xylanibacter</taxon>
    </lineage>
</organism>
<protein>
    <recommendedName>
        <fullName evidence="2">DUF4923 domain-containing protein</fullName>
    </recommendedName>
</protein>
<name>A0A8E1QX91_9BACT</name>
<dbReference type="InterPro" id="IPR032575">
    <property type="entry name" value="DUF4923"/>
</dbReference>
<feature type="chain" id="PRO_5034740254" description="DUF4923 domain-containing protein" evidence="1">
    <location>
        <begin position="24"/>
        <end position="225"/>
    </location>
</feature>
<dbReference type="OrthoDB" id="1001469at2"/>
<accession>A0A8E1QX91</accession>
<sequence length="225" mass="23717">MKKLFIKGALLCTALFFTVQADAQISLGNILKNVVSGGSSEKTTTETTSSDNSGVGGLLSSLTSIFSSNKVATEDKIIGTWVYEEPAVVLSSDDMLKNIGGKVASSAVETQLKSKLEGYGFKKGSVTMTFDKSGNFTQTLMGKKVTGTYTIEDKNIVLKYGGKISQIVGTTQLDGDNLLIVMNASKLLEYVNVLGSVSQNSTLKTAASLIGGMDGLECGLKLVKQ</sequence>
<dbReference type="Proteomes" id="UP000036951">
    <property type="component" value="Unassembled WGS sequence"/>
</dbReference>
<dbReference type="RefSeq" id="WP_021854120.1">
    <property type="nucleotide sequence ID" value="NZ_DAWBWQ010000012.1"/>
</dbReference>